<dbReference type="InterPro" id="IPR045087">
    <property type="entry name" value="Cu-oxidase_fam"/>
</dbReference>
<dbReference type="Pfam" id="PF07731">
    <property type="entry name" value="Cu-oxidase_2"/>
    <property type="match status" value="1"/>
</dbReference>
<dbReference type="InterPro" id="IPR011707">
    <property type="entry name" value="Cu-oxidase-like_N"/>
</dbReference>
<evidence type="ECO:0000256" key="4">
    <source>
        <dbReference type="ARBA" id="ARBA00023008"/>
    </source>
</evidence>
<accession>A0ABM8XVV3</accession>
<feature type="domain" description="Plastocyanin-like" evidence="6">
    <location>
        <begin position="62"/>
        <end position="179"/>
    </location>
</feature>
<name>A0ABM8XVV3_9BURK</name>
<proteinExistence type="predicted"/>
<dbReference type="PANTHER" id="PTHR11709:SF394">
    <property type="entry name" value="FI03373P-RELATED"/>
    <property type="match status" value="1"/>
</dbReference>
<dbReference type="Proteomes" id="UP000706525">
    <property type="component" value="Unassembled WGS sequence"/>
</dbReference>
<evidence type="ECO:0000313" key="8">
    <source>
        <dbReference type="Proteomes" id="UP000706525"/>
    </source>
</evidence>
<dbReference type="InterPro" id="IPR011706">
    <property type="entry name" value="Cu-oxidase_C"/>
</dbReference>
<keyword evidence="4" id="KW-0186">Copper</keyword>
<dbReference type="Pfam" id="PF07732">
    <property type="entry name" value="Cu-oxidase_3"/>
    <property type="match status" value="1"/>
</dbReference>
<evidence type="ECO:0000313" key="7">
    <source>
        <dbReference type="EMBL" id="CAG9184535.1"/>
    </source>
</evidence>
<dbReference type="InterPro" id="IPR008972">
    <property type="entry name" value="Cupredoxin"/>
</dbReference>
<evidence type="ECO:0000256" key="1">
    <source>
        <dbReference type="ARBA" id="ARBA00004418"/>
    </source>
</evidence>
<dbReference type="CDD" id="cd04202">
    <property type="entry name" value="CuRO_D2_2dMcoN_like"/>
    <property type="match status" value="1"/>
</dbReference>
<keyword evidence="3" id="KW-0560">Oxidoreductase</keyword>
<gene>
    <name evidence="7" type="ORF">LMG32289_05641</name>
</gene>
<dbReference type="Gene3D" id="2.60.40.420">
    <property type="entry name" value="Cupredoxins - blue copper proteins"/>
    <property type="match status" value="2"/>
</dbReference>
<evidence type="ECO:0000256" key="2">
    <source>
        <dbReference type="ARBA" id="ARBA00022723"/>
    </source>
</evidence>
<reference evidence="7 8" key="1">
    <citation type="submission" date="2021-08" db="EMBL/GenBank/DDBJ databases">
        <authorList>
            <person name="Peeters C."/>
        </authorList>
    </citation>
    <scope>NUCLEOTIDE SEQUENCE [LARGE SCALE GENOMIC DNA]</scope>
    <source>
        <strain evidence="7 8">LMG 32289</strain>
    </source>
</reference>
<dbReference type="SUPFAM" id="SSF49503">
    <property type="entry name" value="Cupredoxins"/>
    <property type="match status" value="2"/>
</dbReference>
<organism evidence="7 8">
    <name type="scientific">Cupriavidus pampae</name>
    <dbReference type="NCBI Taxonomy" id="659251"/>
    <lineage>
        <taxon>Bacteria</taxon>
        <taxon>Pseudomonadati</taxon>
        <taxon>Pseudomonadota</taxon>
        <taxon>Betaproteobacteria</taxon>
        <taxon>Burkholderiales</taxon>
        <taxon>Burkholderiaceae</taxon>
        <taxon>Cupriavidus</taxon>
    </lineage>
</organism>
<evidence type="ECO:0000259" key="6">
    <source>
        <dbReference type="Pfam" id="PF07732"/>
    </source>
</evidence>
<comment type="caution">
    <text evidence="7">The sequence shown here is derived from an EMBL/GenBank/DDBJ whole genome shotgun (WGS) entry which is preliminary data.</text>
</comment>
<evidence type="ECO:0008006" key="9">
    <source>
        <dbReference type="Google" id="ProtNLM"/>
    </source>
</evidence>
<dbReference type="PANTHER" id="PTHR11709">
    <property type="entry name" value="MULTI-COPPER OXIDASE"/>
    <property type="match status" value="1"/>
</dbReference>
<keyword evidence="8" id="KW-1185">Reference proteome</keyword>
<evidence type="ECO:0000256" key="3">
    <source>
        <dbReference type="ARBA" id="ARBA00023002"/>
    </source>
</evidence>
<evidence type="ECO:0000259" key="5">
    <source>
        <dbReference type="Pfam" id="PF07731"/>
    </source>
</evidence>
<dbReference type="EMBL" id="CAJZAG010000013">
    <property type="protein sequence ID" value="CAG9184535.1"/>
    <property type="molecule type" value="Genomic_DNA"/>
</dbReference>
<keyword evidence="2" id="KW-0479">Metal-binding</keyword>
<sequence length="371" mass="41431">MCAYSWGESLTCIVHASLNATPQGHTLKSFLATITATLAATTALMTGAPSALAATRNFEMNIEDTRITLVDKQQFHTFAFGGQVPGPLYYVDEGDEVNVTVNNMTALPHTVHWHGMYQKDTWKNDGVPGVTQEAIKPGDSYHYRFIAAPSGTMWYHCHVNVNEHVALRGMWGPLIVRPKTPTALEKKVTKDFILMFSEWDSKWADKPGFGGLPSDKPDYFTINGKAYPDTQPIRIDKGDVVRLRLIGAGDSMHSFHLHGHSFKIAFKDGFPLPTPIMADTIMFGPGERYDIIFEANNPGRWMIHDHVDSHTVNGDRPMGGIMSVVEYSGIPSDPWYDWAGKKYQPNFYYEESLRKGPGQYTNDNLKGQAVQ</sequence>
<feature type="domain" description="Plastocyanin-like" evidence="5">
    <location>
        <begin position="217"/>
        <end position="314"/>
    </location>
</feature>
<comment type="subcellular location">
    <subcellularLocation>
        <location evidence="1">Periplasm</location>
    </subcellularLocation>
</comment>
<dbReference type="CDD" id="cd13859">
    <property type="entry name" value="CuRO_D1_2dMcoN_like"/>
    <property type="match status" value="1"/>
</dbReference>
<protein>
    <recommendedName>
        <fullName evidence="9">Copper oxidase</fullName>
    </recommendedName>
</protein>